<dbReference type="InterPro" id="IPR001138">
    <property type="entry name" value="Zn2Cys6_DnaBD"/>
</dbReference>
<dbReference type="RefSeq" id="XP_031580207.1">
    <property type="nucleotide sequence ID" value="XM_031723113.1"/>
</dbReference>
<dbReference type="InterPro" id="IPR007219">
    <property type="entry name" value="XnlR_reg_dom"/>
</dbReference>
<dbReference type="PROSITE" id="PS00463">
    <property type="entry name" value="ZN2_CY6_FUNGAL_1"/>
    <property type="match status" value="1"/>
</dbReference>
<dbReference type="OrthoDB" id="2354469at2759"/>
<keyword evidence="4" id="KW-0804">Transcription</keyword>
<feature type="compositionally biased region" description="Polar residues" evidence="6">
    <location>
        <begin position="92"/>
        <end position="104"/>
    </location>
</feature>
<dbReference type="EMBL" id="GG657466">
    <property type="protein sequence ID" value="OAT12096.1"/>
    <property type="molecule type" value="Genomic_DNA"/>
</dbReference>
<evidence type="ECO:0000259" key="7">
    <source>
        <dbReference type="PROSITE" id="PS50048"/>
    </source>
</evidence>
<proteinExistence type="predicted"/>
<dbReference type="GO" id="GO:0008270">
    <property type="term" value="F:zinc ion binding"/>
    <property type="evidence" value="ECO:0007669"/>
    <property type="project" value="InterPro"/>
</dbReference>
<dbReference type="GO" id="GO:0003677">
    <property type="term" value="F:DNA binding"/>
    <property type="evidence" value="ECO:0007669"/>
    <property type="project" value="UniProtKB-KW"/>
</dbReference>
<evidence type="ECO:0000256" key="6">
    <source>
        <dbReference type="SAM" id="MobiDB-lite"/>
    </source>
</evidence>
<dbReference type="GO" id="GO:0000981">
    <property type="term" value="F:DNA-binding transcription factor activity, RNA polymerase II-specific"/>
    <property type="evidence" value="ECO:0007669"/>
    <property type="project" value="InterPro"/>
</dbReference>
<evidence type="ECO:0000256" key="2">
    <source>
        <dbReference type="ARBA" id="ARBA00023015"/>
    </source>
</evidence>
<feature type="region of interest" description="Disordered" evidence="6">
    <location>
        <begin position="638"/>
        <end position="667"/>
    </location>
</feature>
<accession>A0A179UVE9</accession>
<dbReference type="SMART" id="SM00066">
    <property type="entry name" value="GAL4"/>
    <property type="match status" value="1"/>
</dbReference>
<dbReference type="Proteomes" id="UP000002038">
    <property type="component" value="Unassembled WGS sequence"/>
</dbReference>
<dbReference type="PROSITE" id="PS50048">
    <property type="entry name" value="ZN2_CY6_FUNGAL_2"/>
    <property type="match status" value="1"/>
</dbReference>
<protein>
    <submittedName>
        <fullName evidence="8">C6 transcription factor</fullName>
    </submittedName>
</protein>
<dbReference type="Pfam" id="PF04082">
    <property type="entry name" value="Fungal_trans"/>
    <property type="match status" value="1"/>
</dbReference>
<feature type="region of interest" description="Disordered" evidence="6">
    <location>
        <begin position="730"/>
        <end position="760"/>
    </location>
</feature>
<keyword evidence="2" id="KW-0805">Transcription regulation</keyword>
<evidence type="ECO:0000256" key="1">
    <source>
        <dbReference type="ARBA" id="ARBA00022723"/>
    </source>
</evidence>
<feature type="region of interest" description="Disordered" evidence="6">
    <location>
        <begin position="74"/>
        <end position="146"/>
    </location>
</feature>
<sequence>MSLSSHGKQVAQPRQIRFVSTDGQPQTKRRRVAAACKTCRKRKIRCSGERPVCKTCSDYGHNCLGYKDPAATLNTRKTTKSDTAPTRRDDATSASPQTSKSGLQPNAPVTAARSDPSPVSAPRDQQPSQNGRRQSAVVESPQSNRSLLLESSRTHVPYFRYFGPTAIVPGYKQMVVRVRESKQSNPSLSNESLSSIRSPKISDRAASTSLCSTESRSHSIPFYYPDDNLPVSGLISHLCEVFFTHLGCNFPFLQRDRFLRDLREKRVEPILVDAVCAMAARFSLHPLLTLQAQSIEPKISTNSERNHAHQGQPFAHRAMCAVVEALSFPTLTVVQACLLLAYLEFGSNHDSGLWMYLGISIRMAQDLGMQKLEGMKFRYGRTGLTPKCVTSGHGNSYNDAHLENEAEPLISPDDDGKFATSADRAKERERVDSFWAIFFLDRVISSGTGRPVTLRDDDIEIFFPLQSESALSNGWPGPFPPLMRIIHLYGRITDLLNAIKEVNHVTPDILKRLASMESNLTGIYQRLSPKLHFNAANFQDYVKAGEGTNFILLHFWFHTLIVLLHQPTLLHSFGGRIQQLFPNSRELSMSSAKTIADILAFAELIDAKSFIGNPFTSQPIYIAACAFLMESAFYSQPSSRTESPPTSSAGPPVSKFTLPPVEPSASSERNSIAKHILLATAAKENYQRCYKALKSLEVYWEGVRYILTVLDQKAKGIGDPQLYTDEDMENAAEPRPTATSGAAPPGWKRTRQDSPEPISGASDAFVEISHHSSQATVGPVGSPKMDPSQAIGWALTGATDSAQPNLSFLYQMPPPQPISMLRASPSLNPQYQGEYQPATSQNNPPSGTVARYPPITSHYQHSAENLISAHHQNTHPSPGQYSEVTSNDIASANTSYRLAGNSGFPSPVVQTESPTGRLHSDLSTGYLARDHTATSYNYSVPQPSMGPARNENRRLSTLNTPLMSNANTNLGGNNGIMTIESQDVDMNALQDQAAFPFSFDGDFIPWLEYLPPDVMSYFGEHQGYRPMMDPDDDGGEGRPPPSA</sequence>
<evidence type="ECO:0000256" key="3">
    <source>
        <dbReference type="ARBA" id="ARBA00023125"/>
    </source>
</evidence>
<feature type="compositionally biased region" description="Polar residues" evidence="6">
    <location>
        <begin position="74"/>
        <end position="84"/>
    </location>
</feature>
<evidence type="ECO:0000256" key="5">
    <source>
        <dbReference type="ARBA" id="ARBA00023242"/>
    </source>
</evidence>
<dbReference type="STRING" id="559298.A0A179UVE9"/>
<feature type="compositionally biased region" description="Low complexity" evidence="6">
    <location>
        <begin position="638"/>
        <end position="648"/>
    </location>
</feature>
<dbReference type="VEuPathDB" id="FungiDB:BDBG_07489"/>
<feature type="compositionally biased region" description="Polar residues" evidence="6">
    <location>
        <begin position="825"/>
        <end position="846"/>
    </location>
</feature>
<gene>
    <name evidence="8" type="ORF">BDBG_07489</name>
</gene>
<keyword evidence="5" id="KW-0539">Nucleus</keyword>
<name>A0A179UVE9_BLAGS</name>
<dbReference type="CDD" id="cd12148">
    <property type="entry name" value="fungal_TF_MHR"/>
    <property type="match status" value="1"/>
</dbReference>
<dbReference type="Pfam" id="PF00172">
    <property type="entry name" value="Zn_clus"/>
    <property type="match status" value="1"/>
</dbReference>
<dbReference type="AlphaFoldDB" id="A0A179UVE9"/>
<dbReference type="GeneID" id="8502415"/>
<dbReference type="Gene3D" id="4.10.240.10">
    <property type="entry name" value="Zn(2)-C6 fungal-type DNA-binding domain"/>
    <property type="match status" value="1"/>
</dbReference>
<dbReference type="PANTHER" id="PTHR47783:SF1">
    <property type="entry name" value="ZN(II)2CYS6 TRANSCRIPTION FACTOR (EUROFUNG)"/>
    <property type="match status" value="1"/>
</dbReference>
<evidence type="ECO:0000313" key="8">
    <source>
        <dbReference type="EMBL" id="OAT12096.1"/>
    </source>
</evidence>
<organism evidence="8 9">
    <name type="scientific">Blastomyces gilchristii (strain SLH14081)</name>
    <name type="common">Blastomyces dermatitidis</name>
    <dbReference type="NCBI Taxonomy" id="559298"/>
    <lineage>
        <taxon>Eukaryota</taxon>
        <taxon>Fungi</taxon>
        <taxon>Dikarya</taxon>
        <taxon>Ascomycota</taxon>
        <taxon>Pezizomycotina</taxon>
        <taxon>Eurotiomycetes</taxon>
        <taxon>Eurotiomycetidae</taxon>
        <taxon>Onygenales</taxon>
        <taxon>Ajellomycetaceae</taxon>
        <taxon>Blastomyces</taxon>
    </lineage>
</organism>
<feature type="region of interest" description="Disordered" evidence="6">
    <location>
        <begin position="823"/>
        <end position="853"/>
    </location>
</feature>
<keyword evidence="3" id="KW-0238">DNA-binding</keyword>
<keyword evidence="1" id="KW-0479">Metal-binding</keyword>
<dbReference type="SUPFAM" id="SSF57701">
    <property type="entry name" value="Zn2/Cys6 DNA-binding domain"/>
    <property type="match status" value="1"/>
</dbReference>
<feature type="compositionally biased region" description="Polar residues" evidence="6">
    <location>
        <begin position="123"/>
        <end position="133"/>
    </location>
</feature>
<dbReference type="InterPro" id="IPR036864">
    <property type="entry name" value="Zn2-C6_fun-type_DNA-bd_sf"/>
</dbReference>
<dbReference type="SMART" id="SM00906">
    <property type="entry name" value="Fungal_trans"/>
    <property type="match status" value="1"/>
</dbReference>
<evidence type="ECO:0000313" key="9">
    <source>
        <dbReference type="Proteomes" id="UP000002038"/>
    </source>
</evidence>
<dbReference type="KEGG" id="bgh:BDBG_07489"/>
<dbReference type="CDD" id="cd00067">
    <property type="entry name" value="GAL4"/>
    <property type="match status" value="1"/>
</dbReference>
<feature type="domain" description="Zn(2)-C6 fungal-type" evidence="7">
    <location>
        <begin position="35"/>
        <end position="63"/>
    </location>
</feature>
<dbReference type="GO" id="GO:0006351">
    <property type="term" value="P:DNA-templated transcription"/>
    <property type="evidence" value="ECO:0007669"/>
    <property type="project" value="InterPro"/>
</dbReference>
<reference evidence="9" key="1">
    <citation type="journal article" date="2015" name="PLoS Genet.">
        <title>The dynamic genome and transcriptome of the human fungal pathogen Blastomyces and close relative Emmonsia.</title>
        <authorList>
            <person name="Munoz J.F."/>
            <person name="Gauthier G.M."/>
            <person name="Desjardins C.A."/>
            <person name="Gallo J.E."/>
            <person name="Holder J."/>
            <person name="Sullivan T.D."/>
            <person name="Marty A.J."/>
            <person name="Carmen J.C."/>
            <person name="Chen Z."/>
            <person name="Ding L."/>
            <person name="Gujja S."/>
            <person name="Magrini V."/>
            <person name="Misas E."/>
            <person name="Mitreva M."/>
            <person name="Priest M."/>
            <person name="Saif S."/>
            <person name="Whiston E.A."/>
            <person name="Young S."/>
            <person name="Zeng Q."/>
            <person name="Goldman W.E."/>
            <person name="Mardis E.R."/>
            <person name="Taylor J.W."/>
            <person name="McEwen J.G."/>
            <person name="Clay O.K."/>
            <person name="Klein B.S."/>
            <person name="Cuomo C.A."/>
        </authorList>
    </citation>
    <scope>NUCLEOTIDE SEQUENCE [LARGE SCALE GENOMIC DNA]</scope>
    <source>
        <strain evidence="9">SLH14081</strain>
    </source>
</reference>
<evidence type="ECO:0000256" key="4">
    <source>
        <dbReference type="ARBA" id="ARBA00023163"/>
    </source>
</evidence>
<feature type="region of interest" description="Disordered" evidence="6">
    <location>
        <begin position="1"/>
        <end position="28"/>
    </location>
</feature>
<keyword evidence="9" id="KW-1185">Reference proteome</keyword>
<dbReference type="PANTHER" id="PTHR47783">
    <property type="entry name" value="ZN(II)2CYS6 TRANSCRIPTION FACTOR (EUROFUNG)-RELATED"/>
    <property type="match status" value="1"/>
</dbReference>